<protein>
    <submittedName>
        <fullName evidence="13">TonB-dependent receptor</fullName>
    </submittedName>
</protein>
<dbReference type="Gene3D" id="2.170.130.10">
    <property type="entry name" value="TonB-dependent receptor, plug domain"/>
    <property type="match status" value="1"/>
</dbReference>
<keyword evidence="13" id="KW-0675">Receptor</keyword>
<keyword evidence="14" id="KW-1185">Reference proteome</keyword>
<keyword evidence="3" id="KW-1134">Transmembrane beta strand</keyword>
<dbReference type="Pfam" id="PF07715">
    <property type="entry name" value="Plug"/>
    <property type="match status" value="1"/>
</dbReference>
<keyword evidence="4" id="KW-0812">Transmembrane</keyword>
<dbReference type="InterPro" id="IPR010916">
    <property type="entry name" value="TonB_box_CS"/>
</dbReference>
<dbReference type="InterPro" id="IPR039426">
    <property type="entry name" value="TonB-dep_rcpt-like"/>
</dbReference>
<keyword evidence="7 9" id="KW-0472">Membrane</keyword>
<accession>A0ABS3LIM4</accession>
<evidence type="ECO:0000256" key="6">
    <source>
        <dbReference type="ARBA" id="ARBA00023077"/>
    </source>
</evidence>
<evidence type="ECO:0000256" key="8">
    <source>
        <dbReference type="ARBA" id="ARBA00023237"/>
    </source>
</evidence>
<dbReference type="InterPro" id="IPR037066">
    <property type="entry name" value="Plug_dom_sf"/>
</dbReference>
<dbReference type="InterPro" id="IPR000531">
    <property type="entry name" value="Beta-barrel_TonB"/>
</dbReference>
<dbReference type="InterPro" id="IPR036942">
    <property type="entry name" value="Beta-barrel_TonB_sf"/>
</dbReference>
<keyword evidence="8" id="KW-0998">Cell outer membrane</keyword>
<proteinExistence type="inferred from homology"/>
<comment type="subcellular location">
    <subcellularLocation>
        <location evidence="1">Cell outer membrane</location>
        <topology evidence="1">Multi-pass membrane protein</topology>
    </subcellularLocation>
</comment>
<dbReference type="PANTHER" id="PTHR30069:SF36">
    <property type="entry name" value="BLL6948 PROTEIN"/>
    <property type="match status" value="1"/>
</dbReference>
<dbReference type="InterPro" id="IPR012910">
    <property type="entry name" value="Plug_dom"/>
</dbReference>
<evidence type="ECO:0000259" key="12">
    <source>
        <dbReference type="Pfam" id="PF07715"/>
    </source>
</evidence>
<sequence>MGAGLFMGCVRPVLAVGLVQILMASSVLAAQGHSPSQTGQKQTEADRVDETVTVTASRLDLLGRAISAGQGTITQNELRLRPAYRVGELLESVPGLVVTVHSGEGKANQFLMRGFNLDHGTDLATFVDDMPVNEVTHAHGQGYTDLNFLIPEMMGAIDYTKGPFNAATGDFGVAGSDRIRLVRDLPTMISGSGDTLGNERLVAGGTAHFQNGDRLLGAFETDHADGPWRYPDNFRAIKSMARYLHGTATNGFDLTGMYYRGQWRATNDQPLEAIQTGLIDRFGSLNPTDGGFSERYSLSGHYRHGNERQKWQASFYATHDRLTLWNDFTHYLVDQVNGDQFQQDETRTKVGGTLSYTRQDTLFDHIPSQTIVGFDGRYDTIFIDRRHTRQRVVLATCRDSPYGGGQYACNADSVQQGRVAGYVQNTTHWLPWMRTVVGLREEYYQGSDVSLITGASGHVGQVLFQPKGSLIFGPWNRTELYLSAGRGFHSNDLRGVVGTFSGDRFTAGSVETPVMTKAFSEEIGIRSTPLRHLNTQLSFWRIDFDSELIYDPDEGVNEAGPPSRRQGVEFSAQYNPLPWLELNTDLAYSHARYRTNNPGYYGIDGLYVANAPNIIWSFGVLVDNQGPWFGGVQLRWLGSYPLLEDNSLRSSGYQEVNLDVGYRFSKHLTLAVSLFNLTNSHDNAIEYGYEYRVTPTAKPVTGATVHPLEPVSARFALTLTL</sequence>
<evidence type="ECO:0000256" key="3">
    <source>
        <dbReference type="ARBA" id="ARBA00022452"/>
    </source>
</evidence>
<evidence type="ECO:0000256" key="5">
    <source>
        <dbReference type="ARBA" id="ARBA00022729"/>
    </source>
</evidence>
<evidence type="ECO:0000256" key="7">
    <source>
        <dbReference type="ARBA" id="ARBA00023136"/>
    </source>
</evidence>
<evidence type="ECO:0000256" key="9">
    <source>
        <dbReference type="RuleBase" id="RU003357"/>
    </source>
</evidence>
<dbReference type="EMBL" id="JAFVMG010000001">
    <property type="protein sequence ID" value="MBO1327458.1"/>
    <property type="molecule type" value="Genomic_DNA"/>
</dbReference>
<evidence type="ECO:0000256" key="10">
    <source>
        <dbReference type="SAM" id="SignalP"/>
    </source>
</evidence>
<reference evidence="13 14" key="1">
    <citation type="submission" date="2021-03" db="EMBL/GenBank/DDBJ databases">
        <title>The complete genome sequence of Acetobacter suratthaniensis TBRC 1719.</title>
        <authorList>
            <person name="Charoenyingcharoen P."/>
            <person name="Yukphan P."/>
        </authorList>
    </citation>
    <scope>NUCLEOTIDE SEQUENCE [LARGE SCALE GENOMIC DNA]</scope>
    <source>
        <strain evidence="13 14">TBRC 1719</strain>
    </source>
</reference>
<feature type="chain" id="PRO_5046424908" evidence="10">
    <location>
        <begin position="30"/>
        <end position="721"/>
    </location>
</feature>
<dbReference type="PANTHER" id="PTHR30069">
    <property type="entry name" value="TONB-DEPENDENT OUTER MEMBRANE RECEPTOR"/>
    <property type="match status" value="1"/>
</dbReference>
<evidence type="ECO:0000313" key="14">
    <source>
        <dbReference type="Proteomes" id="UP000664399"/>
    </source>
</evidence>
<keyword evidence="5 10" id="KW-0732">Signal</keyword>
<evidence type="ECO:0000313" key="13">
    <source>
        <dbReference type="EMBL" id="MBO1327458.1"/>
    </source>
</evidence>
<feature type="domain" description="TonB-dependent receptor plug" evidence="12">
    <location>
        <begin position="72"/>
        <end position="175"/>
    </location>
</feature>
<feature type="signal peptide" evidence="10">
    <location>
        <begin position="1"/>
        <end position="29"/>
    </location>
</feature>
<dbReference type="Proteomes" id="UP000664399">
    <property type="component" value="Unassembled WGS sequence"/>
</dbReference>
<dbReference type="SUPFAM" id="SSF56935">
    <property type="entry name" value="Porins"/>
    <property type="match status" value="1"/>
</dbReference>
<gene>
    <name evidence="13" type="ORF">J2D75_03065</name>
</gene>
<evidence type="ECO:0000259" key="11">
    <source>
        <dbReference type="Pfam" id="PF00593"/>
    </source>
</evidence>
<dbReference type="Gene3D" id="2.40.170.20">
    <property type="entry name" value="TonB-dependent receptor, beta-barrel domain"/>
    <property type="match status" value="1"/>
</dbReference>
<keyword evidence="2" id="KW-0813">Transport</keyword>
<evidence type="ECO:0000256" key="4">
    <source>
        <dbReference type="ARBA" id="ARBA00022692"/>
    </source>
</evidence>
<name>A0ABS3LIM4_9PROT</name>
<comment type="similarity">
    <text evidence="9">Belongs to the TonB-dependent receptor family.</text>
</comment>
<keyword evidence="6 9" id="KW-0798">TonB box</keyword>
<dbReference type="Pfam" id="PF00593">
    <property type="entry name" value="TonB_dep_Rec_b-barrel"/>
    <property type="match status" value="1"/>
</dbReference>
<feature type="domain" description="TonB-dependent receptor-like beta-barrel" evidence="11">
    <location>
        <begin position="257"/>
        <end position="677"/>
    </location>
</feature>
<evidence type="ECO:0000256" key="1">
    <source>
        <dbReference type="ARBA" id="ARBA00004571"/>
    </source>
</evidence>
<organism evidence="13 14">
    <name type="scientific">Acetobacter suratthaniensis</name>
    <dbReference type="NCBI Taxonomy" id="1502841"/>
    <lineage>
        <taxon>Bacteria</taxon>
        <taxon>Pseudomonadati</taxon>
        <taxon>Pseudomonadota</taxon>
        <taxon>Alphaproteobacteria</taxon>
        <taxon>Acetobacterales</taxon>
        <taxon>Acetobacteraceae</taxon>
        <taxon>Acetobacter</taxon>
    </lineage>
</organism>
<dbReference type="PROSITE" id="PS00430">
    <property type="entry name" value="TONB_DEPENDENT_REC_1"/>
    <property type="match status" value="1"/>
</dbReference>
<evidence type="ECO:0000256" key="2">
    <source>
        <dbReference type="ARBA" id="ARBA00022448"/>
    </source>
</evidence>
<comment type="caution">
    <text evidence="13">The sequence shown here is derived from an EMBL/GenBank/DDBJ whole genome shotgun (WGS) entry which is preliminary data.</text>
</comment>